<dbReference type="PANTHER" id="PTHR35149">
    <property type="entry name" value="SLL5132 PROTEIN"/>
    <property type="match status" value="1"/>
</dbReference>
<evidence type="ECO:0000259" key="1">
    <source>
        <dbReference type="Pfam" id="PF03235"/>
    </source>
</evidence>
<sequence>MKTDLFSISKIFTERLLRIPDYQRGYAWQDRHLKDFWNDLLQLEDGKNHYVGVLTLEDVSSEVYNNWVDDAWIIKSKNYEPHYIVDGQQRLTTSIILIQSILETIGSEGELNYTSYDDIRKKFIFETKDKGISRSYLFGYVSDNPSYEFLKRNIFNENSDYQNEIQETIYTNNLINAKEFFIERLKSFSNTQIESIYTKITQHFLFNIYSMGVDVDVHVSFETMNNRGKPLSHLELLKNRLIYLSTKISNDEDEVKKLRLSTNECWKTIYHQLGRNKDNPLDDDAFLLNHFILYFDDVFNKDGDKYDDYYFIMRSFRYRYQTYLLEEKFTVRSISLNCECKDKCDCEKALTVQDIYDYVGSLKSSVEKWYQICNPTDSGLPDSIVLYLERFNRLEIATDEVRTLLMVCLLKLDENECLKLFKTLEIVIFNLYFLTRGMSVNFSPRDLIGLACKLSNNEISVDKLIAKLNEIKSELTTNSETLNYISKHFKESGYYKWGLIKYFLYEYELHLKSLSKTHRDKINPIDFFEDHRDYKTVEHIYPQRATHQYWTDLYNNYTQKERSILRHSIGNLVPLSRSKNSSFQNKPFPEKISSNKQCVEFKYGSYSEIELTEYKQWTPNDIVNRGVVLMEFMSKRWKINFGTREEIIKFLNLDFVIQREK</sequence>
<accession>A0A289GIG7</accession>
<protein>
    <submittedName>
        <fullName evidence="3">DUF262 domain-containing protein</fullName>
    </submittedName>
</protein>
<evidence type="ECO:0000259" key="2">
    <source>
        <dbReference type="Pfam" id="PF07510"/>
    </source>
</evidence>
<evidence type="ECO:0000313" key="4">
    <source>
        <dbReference type="Proteomes" id="UP000256923"/>
    </source>
</evidence>
<dbReference type="Proteomes" id="UP000256923">
    <property type="component" value="Chromosome 2"/>
</dbReference>
<feature type="domain" description="GmrSD restriction endonucleases C-terminal" evidence="2">
    <location>
        <begin position="487"/>
        <end position="631"/>
    </location>
</feature>
<dbReference type="AlphaFoldDB" id="A0A289GIG7"/>
<dbReference type="InterPro" id="IPR011089">
    <property type="entry name" value="GmrSD_C"/>
</dbReference>
<feature type="domain" description="GmrSD restriction endonucleases N-terminal" evidence="1">
    <location>
        <begin position="9"/>
        <end position="241"/>
    </location>
</feature>
<dbReference type="Pfam" id="PF07510">
    <property type="entry name" value="GmrSD_C"/>
    <property type="match status" value="1"/>
</dbReference>
<dbReference type="InterPro" id="IPR004919">
    <property type="entry name" value="GmrSD_N"/>
</dbReference>
<dbReference type="PANTHER" id="PTHR35149:SF1">
    <property type="entry name" value="DUF5655 DOMAIN-CONTAINING PROTEIN"/>
    <property type="match status" value="1"/>
</dbReference>
<dbReference type="Pfam" id="PF03235">
    <property type="entry name" value="GmrSD_N"/>
    <property type="match status" value="1"/>
</dbReference>
<evidence type="ECO:0000313" key="3">
    <source>
        <dbReference type="EMBL" id="AZS26544.1"/>
    </source>
</evidence>
<dbReference type="EMBL" id="CP034673">
    <property type="protein sequence ID" value="AZS26544.1"/>
    <property type="molecule type" value="Genomic_DNA"/>
</dbReference>
<dbReference type="RefSeq" id="WP_069212234.1">
    <property type="nucleotide sequence ID" value="NZ_CP023055.1"/>
</dbReference>
<gene>
    <name evidence="3" type="ORF">DYL72_16170</name>
</gene>
<reference evidence="3 4" key="1">
    <citation type="submission" date="2018-12" db="EMBL/GenBank/DDBJ databases">
        <title>Characterization and Draft Genome of Vibrio anguillarum J360 Marine Pathogen Isolated from an Outbreak in Lumpfish (Cyclopterus lumpus).</title>
        <authorList>
            <person name="Vasquez J.I."/>
            <person name="Cao T."/>
            <person name="Chakraborty S."/>
            <person name="Gnanagobal H."/>
            <person name="Wescot J."/>
            <person name="Boyce D."/>
            <person name="Santander J."/>
        </authorList>
    </citation>
    <scope>NUCLEOTIDE SEQUENCE [LARGE SCALE GENOMIC DNA]</scope>
    <source>
        <strain evidence="3 4">J360</strain>
    </source>
</reference>
<organism evidence="3 4">
    <name type="scientific">Vibrio anguillarum</name>
    <name type="common">Listonella anguillarum</name>
    <dbReference type="NCBI Taxonomy" id="55601"/>
    <lineage>
        <taxon>Bacteria</taxon>
        <taxon>Pseudomonadati</taxon>
        <taxon>Pseudomonadota</taxon>
        <taxon>Gammaproteobacteria</taxon>
        <taxon>Vibrionales</taxon>
        <taxon>Vibrionaceae</taxon>
        <taxon>Vibrio</taxon>
    </lineage>
</organism>
<proteinExistence type="predicted"/>
<name>A0A289GIG7_VIBAN</name>